<sequence length="331" mass="36701">MERNGGLPTYCIVLVVLAYLTGAVAYSARGISIAGCRVAPPGHFISLCGSPKFGDYEHDAFWFGLEPAALENLKAADVVFTGSSRTMFAFSTSEVQSYFAARGLRQFNLGFSGEDGQAFFARLAVRHQLHPRMLVIGVDPYFSRRLSPAASAAIYDWLEVGHLLVKQAQIAYRSTLCEWQMIDCSSVQYTAFRSASDGYFVWRDVLMPDAEHPRPHETRARDFQVDVRRDARTAKRFLSRIGISPDCVVLVPMPLPDIWPKPDPVKRIADAIGAVYIDADTGDDLTLVDGMHLSYWSAKRFSAAFLRALDHMPQTCLGAAPPQVTAFRPAR</sequence>
<dbReference type="EMBL" id="CP088156">
    <property type="protein sequence ID" value="UFZ05598.1"/>
    <property type="molecule type" value="Genomic_DNA"/>
</dbReference>
<dbReference type="Proteomes" id="UP001431010">
    <property type="component" value="Chromosome"/>
</dbReference>
<evidence type="ECO:0000256" key="1">
    <source>
        <dbReference type="SAM" id="Phobius"/>
    </source>
</evidence>
<keyword evidence="1" id="KW-0472">Membrane</keyword>
<reference evidence="2" key="1">
    <citation type="journal article" date="2024" name="Antonie Van Leeuwenhoek">
        <title>Bradyrhizobium ontarionense sp. nov., a novel bacterial symbiont isolated from Aeschynomene indica (Indian jointvetch), harbours photosynthesis, nitrogen fixation and nitrous oxide (N2O) reductase genes.</title>
        <authorList>
            <person name="Bromfield E.S.P."/>
            <person name="Cloutier S."/>
        </authorList>
    </citation>
    <scope>NUCLEOTIDE SEQUENCE</scope>
    <source>
        <strain evidence="2">A19</strain>
    </source>
</reference>
<feature type="transmembrane region" description="Helical" evidence="1">
    <location>
        <begin position="7"/>
        <end position="28"/>
    </location>
</feature>
<protein>
    <recommendedName>
        <fullName evidence="4">SGNH domain-containing protein</fullName>
    </recommendedName>
</protein>
<keyword evidence="1" id="KW-0812">Transmembrane</keyword>
<keyword evidence="1" id="KW-1133">Transmembrane helix</keyword>
<evidence type="ECO:0000313" key="3">
    <source>
        <dbReference type="Proteomes" id="UP001431010"/>
    </source>
</evidence>
<keyword evidence="3" id="KW-1185">Reference proteome</keyword>
<proteinExistence type="predicted"/>
<accession>A0ABY3RFU9</accession>
<evidence type="ECO:0008006" key="4">
    <source>
        <dbReference type="Google" id="ProtNLM"/>
    </source>
</evidence>
<organism evidence="2 3">
    <name type="scientific">Bradyrhizobium ontarionense</name>
    <dbReference type="NCBI Taxonomy" id="2898149"/>
    <lineage>
        <taxon>Bacteria</taxon>
        <taxon>Pseudomonadati</taxon>
        <taxon>Pseudomonadota</taxon>
        <taxon>Alphaproteobacteria</taxon>
        <taxon>Hyphomicrobiales</taxon>
        <taxon>Nitrobacteraceae</taxon>
        <taxon>Bradyrhizobium</taxon>
    </lineage>
</organism>
<gene>
    <name evidence="2" type="ORF">LQG66_04590</name>
</gene>
<dbReference type="RefSeq" id="WP_231323869.1">
    <property type="nucleotide sequence ID" value="NZ_CP088156.1"/>
</dbReference>
<name>A0ABY3RFU9_9BRAD</name>
<evidence type="ECO:0000313" key="2">
    <source>
        <dbReference type="EMBL" id="UFZ05598.1"/>
    </source>
</evidence>